<protein>
    <submittedName>
        <fullName evidence="2">Uncharacterized protein</fullName>
    </submittedName>
</protein>
<reference evidence="2 3" key="1">
    <citation type="submission" date="2016-10" db="EMBL/GenBank/DDBJ databases">
        <authorList>
            <person name="de Groot N.N."/>
        </authorList>
    </citation>
    <scope>NUCLEOTIDE SEQUENCE [LARGE SCALE GENOMIC DNA]</scope>
    <source>
        <strain evidence="2 3">DSM 21001</strain>
    </source>
</reference>
<name>A0A1I6N0V7_9BACT</name>
<dbReference type="AlphaFoldDB" id="A0A1I6N0V7"/>
<dbReference type="OrthoDB" id="123544at2"/>
<organism evidence="2 3">
    <name type="scientific">Granulicella pectinivorans</name>
    <dbReference type="NCBI Taxonomy" id="474950"/>
    <lineage>
        <taxon>Bacteria</taxon>
        <taxon>Pseudomonadati</taxon>
        <taxon>Acidobacteriota</taxon>
        <taxon>Terriglobia</taxon>
        <taxon>Terriglobales</taxon>
        <taxon>Acidobacteriaceae</taxon>
        <taxon>Granulicella</taxon>
    </lineage>
</organism>
<accession>A0A1I6N0V7</accession>
<keyword evidence="1" id="KW-0472">Membrane</keyword>
<keyword evidence="1" id="KW-0812">Transmembrane</keyword>
<evidence type="ECO:0000313" key="2">
    <source>
        <dbReference type="EMBL" id="SFS21517.1"/>
    </source>
</evidence>
<keyword evidence="3" id="KW-1185">Reference proteome</keyword>
<dbReference type="Proteomes" id="UP000199024">
    <property type="component" value="Unassembled WGS sequence"/>
</dbReference>
<feature type="transmembrane region" description="Helical" evidence="1">
    <location>
        <begin position="41"/>
        <end position="64"/>
    </location>
</feature>
<sequence>MGEILQLVYRLGIAAAVFAVLLLAAFLVRRLFESPKTRKRIILGTTAMYLACLIACFGFIAFILSGNLN</sequence>
<evidence type="ECO:0000256" key="1">
    <source>
        <dbReference type="SAM" id="Phobius"/>
    </source>
</evidence>
<keyword evidence="1" id="KW-1133">Transmembrane helix</keyword>
<gene>
    <name evidence="2" type="ORF">SAMN05421771_4228</name>
</gene>
<dbReference type="EMBL" id="FOZL01000002">
    <property type="protein sequence ID" value="SFS21517.1"/>
    <property type="molecule type" value="Genomic_DNA"/>
</dbReference>
<dbReference type="STRING" id="474950.SAMN05421771_4228"/>
<evidence type="ECO:0000313" key="3">
    <source>
        <dbReference type="Proteomes" id="UP000199024"/>
    </source>
</evidence>
<feature type="transmembrane region" description="Helical" evidence="1">
    <location>
        <begin position="6"/>
        <end position="29"/>
    </location>
</feature>
<proteinExistence type="predicted"/>